<keyword evidence="1 2" id="KW-0728">SH3 domain</keyword>
<gene>
    <name evidence="5" type="ORF">PECAL_6P19260</name>
</gene>
<dbReference type="Gene3D" id="2.30.30.40">
    <property type="entry name" value="SH3 Domains"/>
    <property type="match status" value="1"/>
</dbReference>
<keyword evidence="6" id="KW-1185">Reference proteome</keyword>
<accession>A0A8J2X597</accession>
<sequence>MAAGIPEDVPPVAAHEAQAFQAFVIDGVTKQLQKDNKAERLPEFIRAAGAYGKGDLDADSFLLTLADLFGEQRSLKLLPSLARLVKNDDRRRSLLKAARGAGVVEVLGADSPNGGAAAPEPAAVAAPAPEPVAPAPPAELPAAVAAAPAPATEEPVPAPPAPAAPEPSAPAVEEPTPEPPTPEPSPPAPTEAPAAPEAPTPEPPVPEPPAQAPAPAEEPPTVEAPPAPAPAADAKKKKKKKKKGRRRAGSAGSADEPAPAPPAPEAADAGPEAPKPEAPAAETPEEPSTPTPTVPADPALFTPRPATPEPTVPADPSLFTPVAFADASREMIEELTAPDIIPQSNVLPTDAVAGAQAAADERAQAGYDADGKPGGPYTEDKPPPGRVFGAYRKGCTGIVWKAAESTTAAEPAEPLEPAAAAAAAEEAPAATQEEPESAAAGEAEWERQLAALEAEKKAQQAAAEETKVSQETEPRRAVAAFAAAENWQMSVKEGDIVEAIKDHADGWTECLYEGRSGAVPTTYLEKVVEPSPEKSTLATGNEAAELQRDAVRRVRARLDQLNRSERLPELVQGTRRYAAGDLTASGMRSALADLLSSDEEARIVCRTLARLVVDDQKRNALAAAAEAPAQVENEDFFAAVARDTAELRQQKSEEEDRRVSTSSAAEDEREILLARSHGVGVSPDVVTRLQRLQEDEELAKRLQREEERRKSNSYAELSRQRTDAALAERLARTPAPAPPPQQSFWGSLFGEDEEVPAPPHSPETDRKVQEDADAALARRLQAEEHARAARRRAPAVYDTPTYSQPAVQYDQYGRPSQAPYRQPQPPPPPAYASEPSVDEYGRPVMQQQTRAPSYAPPPRQDYEPQARRYVPPAPPPAPPPYAHSMRGSLGSAPYARPAAPAPAPPPPPAVEEAGDLFSCGACGAQMQVRGAEPGAQFTCTECGAVNEI</sequence>
<dbReference type="Proteomes" id="UP000789595">
    <property type="component" value="Unassembled WGS sequence"/>
</dbReference>
<feature type="region of interest" description="Disordered" evidence="3">
    <location>
        <begin position="647"/>
        <end position="666"/>
    </location>
</feature>
<name>A0A8J2X597_9STRA</name>
<dbReference type="InterPro" id="IPR036028">
    <property type="entry name" value="SH3-like_dom_sf"/>
</dbReference>
<dbReference type="InterPro" id="IPR057634">
    <property type="entry name" value="PAH_ZNF598/HEL2"/>
</dbReference>
<evidence type="ECO:0000256" key="3">
    <source>
        <dbReference type="SAM" id="MobiDB-lite"/>
    </source>
</evidence>
<feature type="compositionally biased region" description="Low complexity" evidence="3">
    <location>
        <begin position="265"/>
        <end position="286"/>
    </location>
</feature>
<feature type="compositionally biased region" description="Low complexity" evidence="3">
    <location>
        <begin position="116"/>
        <end position="127"/>
    </location>
</feature>
<dbReference type="Pfam" id="PF23202">
    <property type="entry name" value="PAH_ZNF598"/>
    <property type="match status" value="1"/>
</dbReference>
<feature type="compositionally biased region" description="Low complexity" evidence="3">
    <location>
        <begin position="140"/>
        <end position="155"/>
    </location>
</feature>
<feature type="compositionally biased region" description="Low complexity" evidence="3">
    <location>
        <begin position="354"/>
        <end position="368"/>
    </location>
</feature>
<dbReference type="Pfam" id="PF14604">
    <property type="entry name" value="SH3_9"/>
    <property type="match status" value="1"/>
</dbReference>
<feature type="compositionally biased region" description="Basic and acidic residues" evidence="3">
    <location>
        <begin position="647"/>
        <end position="659"/>
    </location>
</feature>
<protein>
    <recommendedName>
        <fullName evidence="4">SH3 domain-containing protein</fullName>
    </recommendedName>
</protein>
<evidence type="ECO:0000313" key="6">
    <source>
        <dbReference type="Proteomes" id="UP000789595"/>
    </source>
</evidence>
<dbReference type="SMART" id="SM00326">
    <property type="entry name" value="SH3"/>
    <property type="match status" value="1"/>
</dbReference>
<dbReference type="PRINTS" id="PR01217">
    <property type="entry name" value="PRICHEXTENSN"/>
</dbReference>
<dbReference type="InterPro" id="IPR001452">
    <property type="entry name" value="SH3_domain"/>
</dbReference>
<feature type="compositionally biased region" description="Pro residues" evidence="3">
    <location>
        <begin position="128"/>
        <end position="139"/>
    </location>
</feature>
<evidence type="ECO:0000313" key="5">
    <source>
        <dbReference type="EMBL" id="CAH0380284.1"/>
    </source>
</evidence>
<evidence type="ECO:0000256" key="2">
    <source>
        <dbReference type="PROSITE-ProRule" id="PRU00192"/>
    </source>
</evidence>
<feature type="domain" description="SH3" evidence="4">
    <location>
        <begin position="470"/>
        <end position="529"/>
    </location>
</feature>
<feature type="compositionally biased region" description="Pro residues" evidence="3">
    <location>
        <begin position="177"/>
        <end position="229"/>
    </location>
</feature>
<evidence type="ECO:0000256" key="1">
    <source>
        <dbReference type="ARBA" id="ARBA00022443"/>
    </source>
</evidence>
<reference evidence="5" key="1">
    <citation type="submission" date="2021-11" db="EMBL/GenBank/DDBJ databases">
        <authorList>
            <consortium name="Genoscope - CEA"/>
            <person name="William W."/>
        </authorList>
    </citation>
    <scope>NUCLEOTIDE SEQUENCE</scope>
</reference>
<feature type="compositionally biased region" description="Basic residues" evidence="3">
    <location>
        <begin position="235"/>
        <end position="248"/>
    </location>
</feature>
<feature type="compositionally biased region" description="Low complexity" evidence="3">
    <location>
        <begin position="407"/>
        <end position="452"/>
    </location>
</feature>
<feature type="compositionally biased region" description="Pro residues" evidence="3">
    <location>
        <begin position="156"/>
        <end position="168"/>
    </location>
</feature>
<feature type="region of interest" description="Disordered" evidence="3">
    <location>
        <begin position="112"/>
        <end position="318"/>
    </location>
</feature>
<comment type="caution">
    <text evidence="5">The sequence shown here is derived from an EMBL/GenBank/DDBJ whole genome shotgun (WGS) entry which is preliminary data.</text>
</comment>
<dbReference type="EMBL" id="CAKKNE010000006">
    <property type="protein sequence ID" value="CAH0380284.1"/>
    <property type="molecule type" value="Genomic_DNA"/>
</dbReference>
<dbReference type="OrthoDB" id="1668162at2759"/>
<feature type="region of interest" description="Disordered" evidence="3">
    <location>
        <begin position="701"/>
        <end position="720"/>
    </location>
</feature>
<dbReference type="PROSITE" id="PS50002">
    <property type="entry name" value="SH3"/>
    <property type="match status" value="1"/>
</dbReference>
<feature type="compositionally biased region" description="Pro residues" evidence="3">
    <location>
        <begin position="899"/>
        <end position="909"/>
    </location>
</feature>
<feature type="region of interest" description="Disordered" evidence="3">
    <location>
        <begin position="354"/>
        <end position="388"/>
    </location>
</feature>
<dbReference type="SUPFAM" id="SSF50044">
    <property type="entry name" value="SH3-domain"/>
    <property type="match status" value="1"/>
</dbReference>
<evidence type="ECO:0000259" key="4">
    <source>
        <dbReference type="PROSITE" id="PS50002"/>
    </source>
</evidence>
<feature type="compositionally biased region" description="Basic and acidic residues" evidence="3">
    <location>
        <begin position="453"/>
        <end position="474"/>
    </location>
</feature>
<feature type="compositionally biased region" description="Basic and acidic residues" evidence="3">
    <location>
        <begin position="701"/>
        <end position="710"/>
    </location>
</feature>
<dbReference type="AlphaFoldDB" id="A0A8J2X597"/>
<feature type="region of interest" description="Disordered" evidence="3">
    <location>
        <begin position="733"/>
        <end position="910"/>
    </location>
</feature>
<feature type="compositionally biased region" description="Pro residues" evidence="3">
    <location>
        <begin position="871"/>
        <end position="881"/>
    </location>
</feature>
<proteinExistence type="predicted"/>
<organism evidence="5 6">
    <name type="scientific">Pelagomonas calceolata</name>
    <dbReference type="NCBI Taxonomy" id="35677"/>
    <lineage>
        <taxon>Eukaryota</taxon>
        <taxon>Sar</taxon>
        <taxon>Stramenopiles</taxon>
        <taxon>Ochrophyta</taxon>
        <taxon>Pelagophyceae</taxon>
        <taxon>Pelagomonadales</taxon>
        <taxon>Pelagomonadaceae</taxon>
        <taxon>Pelagomonas</taxon>
    </lineage>
</organism>
<feature type="region of interest" description="Disordered" evidence="3">
    <location>
        <begin position="407"/>
        <end position="474"/>
    </location>
</feature>